<dbReference type="CDD" id="cd01174">
    <property type="entry name" value="ribokinase"/>
    <property type="match status" value="1"/>
</dbReference>
<evidence type="ECO:0000256" key="8">
    <source>
        <dbReference type="ARBA" id="ARBA00022777"/>
    </source>
</evidence>
<dbReference type="InterPro" id="IPR011877">
    <property type="entry name" value="Ribokinase"/>
</dbReference>
<dbReference type="UniPathway" id="UPA00916">
    <property type="reaction ID" value="UER00889"/>
</dbReference>
<comment type="function">
    <text evidence="13">Catalyzes the phosphorylation of ribose at O-5 in a reaction requiring ATP and magnesium. The resulting D-ribose-5-phosphate can then be used either for sythesis of nucleotides, histidine, and tryptophan, or as a component of the pentose phosphate pathway.</text>
</comment>
<dbReference type="OrthoDB" id="9775849at2"/>
<dbReference type="PROSITE" id="PS00584">
    <property type="entry name" value="PFKB_KINASES_2"/>
    <property type="match status" value="1"/>
</dbReference>
<dbReference type="GO" id="GO:0019303">
    <property type="term" value="P:D-ribose catabolic process"/>
    <property type="evidence" value="ECO:0007669"/>
    <property type="project" value="UniProtKB-UniRule"/>
</dbReference>
<keyword evidence="12 13" id="KW-0119">Carbohydrate metabolism</keyword>
<comment type="similarity">
    <text evidence="1">Belongs to the carbohydrate kinase pfkB family.</text>
</comment>
<organism evidence="15 16">
    <name type="scientific">Vagococcus vulneris</name>
    <dbReference type="NCBI Taxonomy" id="1977869"/>
    <lineage>
        <taxon>Bacteria</taxon>
        <taxon>Bacillati</taxon>
        <taxon>Bacillota</taxon>
        <taxon>Bacilli</taxon>
        <taxon>Lactobacillales</taxon>
        <taxon>Enterococcaceae</taxon>
        <taxon>Vagococcus</taxon>
    </lineage>
</organism>
<dbReference type="NCBIfam" id="NF008353">
    <property type="entry name" value="PRK11142.1"/>
    <property type="match status" value="1"/>
</dbReference>
<feature type="binding site" evidence="13">
    <location>
        <position position="278"/>
    </location>
    <ligand>
        <name>ATP</name>
        <dbReference type="ChEBI" id="CHEBI:30616"/>
    </ligand>
</feature>
<sequence>MNRVTVIGSINLDTTLRVPHMPKPGETIHAKEHFTAGGGKGANQAVAAKRSDADTYFIGAVGNDAAGEMMIDLLSQEEINVNAVARLDRKSTGQAFITVDDEGENIITIFAGANMDITPKHVGDYKEIIKKSDFVIAQFESAIKSTIEAFKIAKAAGVRTILNPAPALKDVPEELLEVTDMIAPNETETEILTGIKVTDEASLIEAAEYFHNIGIEAVLITLGSKGAFYHVNGQTGIVPAFRVKAVDTTAAGDTFIGALSSVLKTDFSNLEDAIRYGNRASSLTVQRFGAQPSIPFKQELI</sequence>
<reference evidence="15 16" key="1">
    <citation type="submission" date="2017-05" db="EMBL/GenBank/DDBJ databases">
        <title>Vagococcus spp. assemblies.</title>
        <authorList>
            <person name="Gulvik C.A."/>
        </authorList>
    </citation>
    <scope>NUCLEOTIDE SEQUENCE [LARGE SCALE GENOMIC DNA]</scope>
    <source>
        <strain evidence="15 16">SS1995</strain>
    </source>
</reference>
<dbReference type="GO" id="GO:0046872">
    <property type="term" value="F:metal ion binding"/>
    <property type="evidence" value="ECO:0007669"/>
    <property type="project" value="UniProtKB-KW"/>
</dbReference>
<keyword evidence="8 13" id="KW-0418">Kinase</keyword>
<dbReference type="EMBL" id="NGJS01000002">
    <property type="protein sequence ID" value="RSU00273.1"/>
    <property type="molecule type" value="Genomic_DNA"/>
</dbReference>
<dbReference type="InterPro" id="IPR002173">
    <property type="entry name" value="Carboh/pur_kinase_PfkB_CS"/>
</dbReference>
<dbReference type="InterPro" id="IPR029056">
    <property type="entry name" value="Ribokinase-like"/>
</dbReference>
<keyword evidence="16" id="KW-1185">Reference proteome</keyword>
<feature type="binding site" evidence="13">
    <location>
        <position position="284"/>
    </location>
    <ligand>
        <name>K(+)</name>
        <dbReference type="ChEBI" id="CHEBI:29103"/>
    </ligand>
</feature>
<evidence type="ECO:0000313" key="15">
    <source>
        <dbReference type="EMBL" id="RSU00273.1"/>
    </source>
</evidence>
<dbReference type="FunFam" id="3.40.1190.20:FF:000012">
    <property type="entry name" value="Ribokinase"/>
    <property type="match status" value="1"/>
</dbReference>
<protein>
    <recommendedName>
        <fullName evidence="3 13">Ribokinase</fullName>
        <shortName evidence="13">RK</shortName>
        <ecNumber evidence="2 13">2.7.1.15</ecNumber>
    </recommendedName>
</protein>
<dbReference type="Gene3D" id="3.40.1190.20">
    <property type="match status" value="1"/>
</dbReference>
<comment type="catalytic activity">
    <reaction evidence="13">
        <text>D-ribose + ATP = D-ribose 5-phosphate + ADP + H(+)</text>
        <dbReference type="Rhea" id="RHEA:13697"/>
        <dbReference type="ChEBI" id="CHEBI:15378"/>
        <dbReference type="ChEBI" id="CHEBI:30616"/>
        <dbReference type="ChEBI" id="CHEBI:47013"/>
        <dbReference type="ChEBI" id="CHEBI:78346"/>
        <dbReference type="ChEBI" id="CHEBI:456216"/>
        <dbReference type="EC" id="2.7.1.15"/>
    </reaction>
</comment>
<keyword evidence="4 13" id="KW-0963">Cytoplasm</keyword>
<comment type="similarity">
    <text evidence="13">Belongs to the carbohydrate kinase PfkB family. Ribokinase subfamily.</text>
</comment>
<evidence type="ECO:0000259" key="14">
    <source>
        <dbReference type="Pfam" id="PF00294"/>
    </source>
</evidence>
<feature type="binding site" evidence="13">
    <location>
        <position position="140"/>
    </location>
    <ligand>
        <name>substrate</name>
    </ligand>
</feature>
<evidence type="ECO:0000256" key="7">
    <source>
        <dbReference type="ARBA" id="ARBA00022741"/>
    </source>
</evidence>
<feature type="binding site" evidence="13">
    <location>
        <position position="249"/>
    </location>
    <ligand>
        <name>K(+)</name>
        <dbReference type="ChEBI" id="CHEBI:29103"/>
    </ligand>
</feature>
<dbReference type="HAMAP" id="MF_01987">
    <property type="entry name" value="Ribokinase"/>
    <property type="match status" value="1"/>
</dbReference>
<feature type="binding site" evidence="13">
    <location>
        <begin position="221"/>
        <end position="226"/>
    </location>
    <ligand>
        <name>ATP</name>
        <dbReference type="ChEBI" id="CHEBI:30616"/>
    </ligand>
</feature>
<keyword evidence="11 13" id="KW-0630">Potassium</keyword>
<dbReference type="NCBIfam" id="TIGR02152">
    <property type="entry name" value="D_ribokin_bact"/>
    <property type="match status" value="1"/>
</dbReference>
<dbReference type="PRINTS" id="PR00990">
    <property type="entry name" value="RIBOKINASE"/>
</dbReference>
<feature type="binding site" evidence="13">
    <location>
        <position position="289"/>
    </location>
    <ligand>
        <name>K(+)</name>
        <dbReference type="ChEBI" id="CHEBI:29103"/>
    </ligand>
</feature>
<evidence type="ECO:0000256" key="6">
    <source>
        <dbReference type="ARBA" id="ARBA00022723"/>
    </source>
</evidence>
<feature type="binding site" evidence="13">
    <location>
        <begin position="252"/>
        <end position="253"/>
    </location>
    <ligand>
        <name>ATP</name>
        <dbReference type="ChEBI" id="CHEBI:30616"/>
    </ligand>
</feature>
<evidence type="ECO:0000256" key="1">
    <source>
        <dbReference type="ARBA" id="ARBA00005380"/>
    </source>
</evidence>
<dbReference type="SUPFAM" id="SSF53613">
    <property type="entry name" value="Ribokinase-like"/>
    <property type="match status" value="1"/>
</dbReference>
<keyword evidence="10 13" id="KW-0460">Magnesium</keyword>
<comment type="pathway">
    <text evidence="13">Carbohydrate metabolism; D-ribose degradation; D-ribose 5-phosphate from beta-D-ribopyranose: step 2/2.</text>
</comment>
<evidence type="ECO:0000256" key="12">
    <source>
        <dbReference type="ARBA" id="ARBA00023277"/>
    </source>
</evidence>
<dbReference type="GO" id="GO:0005524">
    <property type="term" value="F:ATP binding"/>
    <property type="evidence" value="ECO:0007669"/>
    <property type="project" value="UniProtKB-UniRule"/>
</dbReference>
<dbReference type="PANTHER" id="PTHR10584:SF166">
    <property type="entry name" value="RIBOKINASE"/>
    <property type="match status" value="1"/>
</dbReference>
<evidence type="ECO:0000313" key="16">
    <source>
        <dbReference type="Proteomes" id="UP000287857"/>
    </source>
</evidence>
<comment type="subunit">
    <text evidence="13">Homodimer.</text>
</comment>
<evidence type="ECO:0000256" key="13">
    <source>
        <dbReference type="HAMAP-Rule" id="MF_01987"/>
    </source>
</evidence>
<dbReference type="AlphaFoldDB" id="A0A430A1L0"/>
<feature type="active site" description="Proton acceptor" evidence="13">
    <location>
        <position position="253"/>
    </location>
</feature>
<evidence type="ECO:0000256" key="10">
    <source>
        <dbReference type="ARBA" id="ARBA00022842"/>
    </source>
</evidence>
<dbReference type="PANTHER" id="PTHR10584">
    <property type="entry name" value="SUGAR KINASE"/>
    <property type="match status" value="1"/>
</dbReference>
<comment type="activity regulation">
    <text evidence="13">Activated by a monovalent cation that binds near, but not in, the active site. The most likely occupant of the site in vivo is potassium. Ion binding induces a conformational change that may alter substrate affinity.</text>
</comment>
<evidence type="ECO:0000256" key="3">
    <source>
        <dbReference type="ARBA" id="ARBA00016943"/>
    </source>
</evidence>
<comment type="cofactor">
    <cofactor evidence="13">
        <name>Mg(2+)</name>
        <dbReference type="ChEBI" id="CHEBI:18420"/>
    </cofactor>
    <text evidence="13">Requires a divalent cation, most likely magnesium in vivo, as an electrophilic catalyst to aid phosphoryl group transfer. It is the chelate of the metal and the nucleotide that is the actual substrate.</text>
</comment>
<feature type="binding site" evidence="13">
    <location>
        <position position="293"/>
    </location>
    <ligand>
        <name>K(+)</name>
        <dbReference type="ChEBI" id="CHEBI:29103"/>
    </ligand>
</feature>
<feature type="binding site" evidence="13">
    <location>
        <begin position="11"/>
        <end position="13"/>
    </location>
    <ligand>
        <name>substrate</name>
    </ligand>
</feature>
<dbReference type="Pfam" id="PF00294">
    <property type="entry name" value="PfkB"/>
    <property type="match status" value="1"/>
</dbReference>
<feature type="binding site" evidence="13">
    <location>
        <position position="287"/>
    </location>
    <ligand>
        <name>K(+)</name>
        <dbReference type="ChEBI" id="CHEBI:29103"/>
    </ligand>
</feature>
<feature type="binding site" evidence="13">
    <location>
        <position position="185"/>
    </location>
    <ligand>
        <name>ATP</name>
        <dbReference type="ChEBI" id="CHEBI:30616"/>
    </ligand>
</feature>
<feature type="binding site" evidence="13">
    <location>
        <begin position="39"/>
        <end position="43"/>
    </location>
    <ligand>
        <name>substrate</name>
    </ligand>
</feature>
<evidence type="ECO:0000256" key="11">
    <source>
        <dbReference type="ARBA" id="ARBA00022958"/>
    </source>
</evidence>
<gene>
    <name evidence="13" type="primary">rbsK</name>
    <name evidence="15" type="ORF">CBF37_02960</name>
</gene>
<comment type="caution">
    <text evidence="15">The sequence shown here is derived from an EMBL/GenBank/DDBJ whole genome shotgun (WGS) entry which is preliminary data.</text>
</comment>
<proteinExistence type="inferred from homology"/>
<keyword evidence="9 13" id="KW-0067">ATP-binding</keyword>
<keyword evidence="5 13" id="KW-0808">Transferase</keyword>
<dbReference type="InterPro" id="IPR011611">
    <property type="entry name" value="PfkB_dom"/>
</dbReference>
<dbReference type="InterPro" id="IPR002139">
    <property type="entry name" value="Ribo/fructo_kinase"/>
</dbReference>
<dbReference type="EC" id="2.7.1.15" evidence="2 13"/>
<evidence type="ECO:0000256" key="4">
    <source>
        <dbReference type="ARBA" id="ARBA00022490"/>
    </source>
</evidence>
<evidence type="ECO:0000256" key="5">
    <source>
        <dbReference type="ARBA" id="ARBA00022679"/>
    </source>
</evidence>
<feature type="binding site" evidence="13">
    <location>
        <position position="253"/>
    </location>
    <ligand>
        <name>substrate</name>
    </ligand>
</feature>
<dbReference type="RefSeq" id="WP_125983225.1">
    <property type="nucleotide sequence ID" value="NZ_NGJS01000002.1"/>
</dbReference>
<dbReference type="GO" id="GO:0004747">
    <property type="term" value="F:ribokinase activity"/>
    <property type="evidence" value="ECO:0007669"/>
    <property type="project" value="UniProtKB-UniRule"/>
</dbReference>
<accession>A0A430A1L0</accession>
<comment type="subcellular location">
    <subcellularLocation>
        <location evidence="13">Cytoplasm</location>
    </subcellularLocation>
</comment>
<evidence type="ECO:0000256" key="9">
    <source>
        <dbReference type="ARBA" id="ARBA00022840"/>
    </source>
</evidence>
<keyword evidence="6 13" id="KW-0479">Metal-binding</keyword>
<dbReference type="GO" id="GO:0005829">
    <property type="term" value="C:cytosol"/>
    <property type="evidence" value="ECO:0007669"/>
    <property type="project" value="TreeGrafter"/>
</dbReference>
<evidence type="ECO:0000256" key="2">
    <source>
        <dbReference type="ARBA" id="ARBA00012035"/>
    </source>
</evidence>
<keyword evidence="7 13" id="KW-0547">Nucleotide-binding</keyword>
<feature type="domain" description="Carbohydrate kinase PfkB" evidence="14">
    <location>
        <begin position="1"/>
        <end position="295"/>
    </location>
</feature>
<feature type="binding site" evidence="13">
    <location>
        <position position="247"/>
    </location>
    <ligand>
        <name>K(+)</name>
        <dbReference type="ChEBI" id="CHEBI:29103"/>
    </ligand>
</feature>
<comment type="caution">
    <text evidence="13">Lacks conserved residue(s) required for the propagation of feature annotation.</text>
</comment>
<name>A0A430A1L0_9ENTE</name>
<dbReference type="Proteomes" id="UP000287857">
    <property type="component" value="Unassembled WGS sequence"/>
</dbReference>